<proteinExistence type="predicted"/>
<dbReference type="SUPFAM" id="SSF48452">
    <property type="entry name" value="TPR-like"/>
    <property type="match status" value="1"/>
</dbReference>
<keyword evidence="5" id="KW-0812">Transmembrane</keyword>
<dbReference type="InterPro" id="IPR019734">
    <property type="entry name" value="TPR_rpt"/>
</dbReference>
<organism evidence="8 9">
    <name type="scientific">Arenimonas soli</name>
    <dbReference type="NCBI Taxonomy" id="2269504"/>
    <lineage>
        <taxon>Bacteria</taxon>
        <taxon>Pseudomonadati</taxon>
        <taxon>Pseudomonadota</taxon>
        <taxon>Gammaproteobacteria</taxon>
        <taxon>Lysobacterales</taxon>
        <taxon>Lysobacteraceae</taxon>
        <taxon>Arenimonas</taxon>
    </lineage>
</organism>
<feature type="transmembrane region" description="Helical" evidence="5">
    <location>
        <begin position="29"/>
        <end position="49"/>
    </location>
</feature>
<keyword evidence="1" id="KW-0677">Repeat</keyword>
<dbReference type="PANTHER" id="PTHR47870:SF1">
    <property type="entry name" value="CYTOCHROME C-TYPE BIOGENESIS PROTEIN CCMH"/>
    <property type="match status" value="1"/>
</dbReference>
<dbReference type="Gene3D" id="1.25.40.10">
    <property type="entry name" value="Tetratricopeptide repeat domain"/>
    <property type="match status" value="1"/>
</dbReference>
<dbReference type="InterPro" id="IPR051263">
    <property type="entry name" value="C-type_cytochrome_biogenesis"/>
</dbReference>
<dbReference type="Pfam" id="PF23914">
    <property type="entry name" value="TPR_CcmH_CycH"/>
    <property type="match status" value="1"/>
</dbReference>
<reference evidence="9" key="1">
    <citation type="journal article" date="2019" name="Int. J. Syst. Evol. Microbiol.">
        <title>The Global Catalogue of Microorganisms (GCM) 10K type strain sequencing project: providing services to taxonomists for standard genome sequencing and annotation.</title>
        <authorList>
            <consortium name="The Broad Institute Genomics Platform"/>
            <consortium name="The Broad Institute Genome Sequencing Center for Infectious Disease"/>
            <person name="Wu L."/>
            <person name="Ma J."/>
        </authorList>
    </citation>
    <scope>NUCLEOTIDE SEQUENCE [LARGE SCALE GENOMIC DNA]</scope>
    <source>
        <strain evidence="9">CGMCC 1.15905</strain>
    </source>
</reference>
<sequence>MTVFVLASLAVVLVLVAFALRPLWTGARRSALALALALGVGTAGLYALLGSPDALDPAQVKAPETLEEAIVQLERRLADEPGSVEGWVLLGRSHAARGNWPGAADAFGKAQALLPEEPDLMVELADARMRAAPDGRFPADAVALLERAVQLRPDHQRALFYLGAQQLQAGRPADAAATWGSLLPLVDANTAKALRPQLDTAREQAGLPPLEPAPEAAAGPGLAVTVALDPALAGQLPPNATLYVFARTLEGGLPVAVKRLPAEGFPVTVSLSDADGLMPAQKLSGQDRVLLMARVSRSGDAGASPGDLEAEALELDVADGANATLVIAKVVQ</sequence>
<accession>A0ABQ1HGV4</accession>
<keyword evidence="5" id="KW-0472">Membrane</keyword>
<feature type="domain" description="Cytochrome c-type biogenesis protein H TPR" evidence="7">
    <location>
        <begin position="65"/>
        <end position="191"/>
    </location>
</feature>
<dbReference type="Proteomes" id="UP000623419">
    <property type="component" value="Unassembled WGS sequence"/>
</dbReference>
<dbReference type="PROSITE" id="PS50005">
    <property type="entry name" value="TPR"/>
    <property type="match status" value="1"/>
</dbReference>
<evidence type="ECO:0000256" key="2">
    <source>
        <dbReference type="ARBA" id="ARBA00022748"/>
    </source>
</evidence>
<evidence type="ECO:0000256" key="1">
    <source>
        <dbReference type="ARBA" id="ARBA00022737"/>
    </source>
</evidence>
<dbReference type="RefSeq" id="WP_188662523.1">
    <property type="nucleotide sequence ID" value="NZ_BMKC01000001.1"/>
</dbReference>
<evidence type="ECO:0000256" key="4">
    <source>
        <dbReference type="PROSITE-ProRule" id="PRU00339"/>
    </source>
</evidence>
<dbReference type="PANTHER" id="PTHR47870">
    <property type="entry name" value="CYTOCHROME C-TYPE BIOGENESIS PROTEIN CCMH"/>
    <property type="match status" value="1"/>
</dbReference>
<comment type="caution">
    <text evidence="8">The sequence shown here is derived from an EMBL/GenBank/DDBJ whole genome shotgun (WGS) entry which is preliminary data.</text>
</comment>
<gene>
    <name evidence="8" type="primary">cycH</name>
    <name evidence="8" type="ORF">GCM10011521_13920</name>
</gene>
<dbReference type="InterPro" id="IPR056412">
    <property type="entry name" value="Ig_CycH"/>
</dbReference>
<dbReference type="InterPro" id="IPR056413">
    <property type="entry name" value="TPR_CcmH_CycH"/>
</dbReference>
<evidence type="ECO:0000256" key="3">
    <source>
        <dbReference type="ARBA" id="ARBA00022803"/>
    </source>
</evidence>
<feature type="domain" description="Cytochrome c-type biogenesis protein H Ig-like" evidence="6">
    <location>
        <begin position="222"/>
        <end position="327"/>
    </location>
</feature>
<keyword evidence="5" id="KW-1133">Transmembrane helix</keyword>
<evidence type="ECO:0000256" key="5">
    <source>
        <dbReference type="SAM" id="Phobius"/>
    </source>
</evidence>
<keyword evidence="2" id="KW-0201">Cytochrome c-type biogenesis</keyword>
<evidence type="ECO:0000313" key="8">
    <source>
        <dbReference type="EMBL" id="GGA76862.1"/>
    </source>
</evidence>
<dbReference type="Pfam" id="PF23892">
    <property type="entry name" value="Ig_CycH"/>
    <property type="match status" value="1"/>
</dbReference>
<evidence type="ECO:0000313" key="9">
    <source>
        <dbReference type="Proteomes" id="UP000623419"/>
    </source>
</evidence>
<feature type="repeat" description="TPR" evidence="4">
    <location>
        <begin position="84"/>
        <end position="117"/>
    </location>
</feature>
<dbReference type="InterPro" id="IPR011990">
    <property type="entry name" value="TPR-like_helical_dom_sf"/>
</dbReference>
<evidence type="ECO:0000259" key="6">
    <source>
        <dbReference type="Pfam" id="PF23892"/>
    </source>
</evidence>
<name>A0ABQ1HGV4_9GAMM</name>
<dbReference type="EMBL" id="BMKC01000001">
    <property type="protein sequence ID" value="GGA76862.1"/>
    <property type="molecule type" value="Genomic_DNA"/>
</dbReference>
<evidence type="ECO:0000259" key="7">
    <source>
        <dbReference type="Pfam" id="PF23914"/>
    </source>
</evidence>
<keyword evidence="3 4" id="KW-0802">TPR repeat</keyword>
<protein>
    <submittedName>
        <fullName evidence="8">Cytochrome c biogenesis protein</fullName>
    </submittedName>
</protein>
<keyword evidence="9" id="KW-1185">Reference proteome</keyword>